<evidence type="ECO:0000313" key="4">
    <source>
        <dbReference type="Proteomes" id="UP000245956"/>
    </source>
</evidence>
<feature type="region of interest" description="Disordered" evidence="2">
    <location>
        <begin position="1028"/>
        <end position="1149"/>
    </location>
</feature>
<feature type="region of interest" description="Disordered" evidence="2">
    <location>
        <begin position="743"/>
        <end position="781"/>
    </location>
</feature>
<feature type="coiled-coil region" evidence="1">
    <location>
        <begin position="969"/>
        <end position="1026"/>
    </location>
</feature>
<feature type="region of interest" description="Disordered" evidence="2">
    <location>
        <begin position="1337"/>
        <end position="1376"/>
    </location>
</feature>
<feature type="compositionally biased region" description="Low complexity" evidence="2">
    <location>
        <begin position="8"/>
        <end position="29"/>
    </location>
</feature>
<feature type="region of interest" description="Disordered" evidence="2">
    <location>
        <begin position="1"/>
        <end position="44"/>
    </location>
</feature>
<evidence type="ECO:0000256" key="2">
    <source>
        <dbReference type="SAM" id="MobiDB-lite"/>
    </source>
</evidence>
<feature type="region of interest" description="Disordered" evidence="2">
    <location>
        <begin position="1227"/>
        <end position="1250"/>
    </location>
</feature>
<evidence type="ECO:0000313" key="3">
    <source>
        <dbReference type="EMBL" id="PWI67361.1"/>
    </source>
</evidence>
<keyword evidence="1" id="KW-0175">Coiled coil</keyword>
<proteinExistence type="predicted"/>
<evidence type="ECO:0000256" key="1">
    <source>
        <dbReference type="SAM" id="Coils"/>
    </source>
</evidence>
<name>A0A2U3DYM5_PURLI</name>
<feature type="compositionally biased region" description="Basic and acidic residues" evidence="2">
    <location>
        <begin position="757"/>
        <end position="776"/>
    </location>
</feature>
<feature type="compositionally biased region" description="Basic and acidic residues" evidence="2">
    <location>
        <begin position="1443"/>
        <end position="1467"/>
    </location>
</feature>
<dbReference type="Proteomes" id="UP000245956">
    <property type="component" value="Unassembled WGS sequence"/>
</dbReference>
<feature type="region of interest" description="Disordered" evidence="2">
    <location>
        <begin position="339"/>
        <end position="383"/>
    </location>
</feature>
<feature type="compositionally biased region" description="Polar residues" evidence="2">
    <location>
        <begin position="843"/>
        <end position="858"/>
    </location>
</feature>
<accession>A0A2U3DYM5</accession>
<organism evidence="3 4">
    <name type="scientific">Purpureocillium lilacinum</name>
    <name type="common">Paecilomyces lilacinus</name>
    <dbReference type="NCBI Taxonomy" id="33203"/>
    <lineage>
        <taxon>Eukaryota</taxon>
        <taxon>Fungi</taxon>
        <taxon>Dikarya</taxon>
        <taxon>Ascomycota</taxon>
        <taxon>Pezizomycotina</taxon>
        <taxon>Sordariomycetes</taxon>
        <taxon>Hypocreomycetidae</taxon>
        <taxon>Hypocreales</taxon>
        <taxon>Ophiocordycipitaceae</taxon>
        <taxon>Purpureocillium</taxon>
    </lineage>
</organism>
<feature type="region of interest" description="Disordered" evidence="2">
    <location>
        <begin position="1432"/>
        <end position="1488"/>
    </location>
</feature>
<comment type="caution">
    <text evidence="3">The sequence shown here is derived from an EMBL/GenBank/DDBJ whole genome shotgun (WGS) entry which is preliminary data.</text>
</comment>
<feature type="region of interest" description="Disordered" evidence="2">
    <location>
        <begin position="841"/>
        <end position="879"/>
    </location>
</feature>
<gene>
    <name evidence="3" type="ORF">PCL_03129</name>
</gene>
<feature type="compositionally biased region" description="Basic and acidic residues" evidence="2">
    <location>
        <begin position="1064"/>
        <end position="1078"/>
    </location>
</feature>
<reference evidence="3 4" key="1">
    <citation type="journal article" date="2016" name="Front. Microbiol.">
        <title>Genome and transcriptome sequences reveal the specific parasitism of the nematophagous Purpureocillium lilacinum 36-1.</title>
        <authorList>
            <person name="Xie J."/>
            <person name="Li S."/>
            <person name="Mo C."/>
            <person name="Xiao X."/>
            <person name="Peng D."/>
            <person name="Wang G."/>
            <person name="Xiao Y."/>
        </authorList>
    </citation>
    <scope>NUCLEOTIDE SEQUENCE [LARGE SCALE GENOMIC DNA]</scope>
    <source>
        <strain evidence="3 4">36-1</strain>
    </source>
</reference>
<dbReference type="EMBL" id="LCWV01000019">
    <property type="protein sequence ID" value="PWI67361.1"/>
    <property type="molecule type" value="Genomic_DNA"/>
</dbReference>
<protein>
    <submittedName>
        <fullName evidence="3">Uncharacterized protein</fullName>
    </submittedName>
</protein>
<feature type="compositionally biased region" description="Polar residues" evidence="2">
    <location>
        <begin position="371"/>
        <end position="381"/>
    </location>
</feature>
<sequence>MEPKPGDVVGARQGAAARASPPSDPSAMAGYGGNAEPSAPEATPLEMAGAAWMRGSPPCATHRLSVPPITEAQGFRIPDSSDSRSFVGAARGWERCDQLQNPGLLRSAMRDGTTKRAVCEPRQADTHDSLGWENNMMGASRGGAVSRHLSVIGSTCCKNKTGDPYSDMCKSFPHGFREKKPYPQAASLPQHRHMSYRTNARPCMALASCHGGGVRPGRGLDPAAAVAVPHVRSTREVVPTNIKRSGHRAHHAEGCTASRFKWSYPSLTLWRVAAAPGPSSKRSSLLSVRRFVPYPSSPSSRAALLCSALPPPSFGNTRDPASRQAFAIIAANLRESAPSLRKADPCRRNISRQGVAPLASPRGSLGPAMQQPRTRPSSHETASAAELAERYFSSRRFAALPLGHRASSVHRRSRYLTSSELAAVFDQKNKTRQSCPTVSPSSSAVFLAELRNWKPSQGCLCIQVADCLPWEPAWSKRAKQIVRSLSLAQHEDHVLSAFTPLLIRYNLLHNYHRCIQVSVDLGRPSDRFTITSPYDALPNFLRSQLDAQKITDGTRLWSQVVPILTFIQSNIRRLGKSRGYPTLFVWHSRENHRSYFFFAFVEIKMVSKTYSIRELVRMKNFSASKEFYDRLYDKLQRDPSFGDIFRMSSDRSLPLIREEDLETVGISVRSSTNRNPAKAIAARQLDGTDYEWKYRGRSESEEAVPRPICSPVGFSAQKDEGFQRFYKAVVSPTHVRVTAGGRIVPNTRGVPSPTAKLAKERLNGDSRASSRPESHGNMENTPYAIPQLPYGAFPPMMHGIPAPMAPALAPGMMAGHPPYPMIPWPMAHGYGMMARPHMVPASGQLSGANNAATPLQNDRQSDAGKTENPSTVHLSPPEQFDRSRPFYYNGQWMMPPGAVYSPGAMPHVAGFPVAVPGQPAMGHKPPVYPWMQFHGMRADPSMGSQAPPLSAAPSYGGALHMPPSSILQSEITKKQLAHLHQHLKNAEDQLLYNKHQIDERATEQSIENLRHQIKLFELHLENALAKEESLKPKSDGPTAPAANAPSRDDHGSKWSTSGGPRVGMEPHSESVSHDDVPHAHSTKNHKGKERVSSPLPLSSSAVQPAPLKSALRKPRSTEPVRKGSSLPVNAALAPPFQPRTDGTTSAAATDTSVASGENLMFADPAYPSINAQGMTSKPYLVGALRAGCDPTLASDADYIYERELTEDELRARHLFWGNTPRSLQKGLPKFDGKDFYPPSPVRANMPEPKLRRPVPIDHIQYGHDLSKTKADSDPFGSVGRYSLRPSRNLTQSEQLTGFQSPMVASPASSNVSPVKGYMQPGRYDDFRKALGDAFPSSANEFKEKSSPDSGDDSSILFKGRRNAPTNRLASPNASSSDLNLETDLAFRAKNSHEILTTMFKKGKSSGTAVPGTVSSTTARGVLPHYAGHATASLTPAIANTPTGRKEPGRKAIESGDLGHRGPEELNKVENLPPNSSSHHKGQIPRGSG</sequence>
<feature type="compositionally biased region" description="Low complexity" evidence="2">
    <location>
        <begin position="1140"/>
        <end position="1149"/>
    </location>
</feature>
<feature type="compositionally biased region" description="Polar residues" evidence="2">
    <location>
        <begin position="1363"/>
        <end position="1376"/>
    </location>
</feature>
<feature type="compositionally biased region" description="Polar residues" evidence="2">
    <location>
        <begin position="1432"/>
        <end position="1442"/>
    </location>
</feature>